<dbReference type="OrthoDB" id="6355957at2759"/>
<dbReference type="HOGENOM" id="CLU_408966_0_0_1"/>
<sequence length="672" mass="74041">MNPVILLFLRVGLVAVGWLALSAQAAPVLPSSLDVELVDVTAVDGDDIVQSSMITPFPSGNAAEGLQPDEPNFFWSGSGDDPDAGMTYWITTTVYKTAVVTMTPSTPKPTVATTSPTTIITPTPPLKESSSPPITWPIEAFQPRNWIRTVIRSDSNETWPRFHQLVQSRLAKMYSDLLQQRNGSSTATAGAVSPRAYVIIHNITRRLGDVDVIYALSTWHHQMLMGGSVTTRLVEPYLAVGAVRRVDVTRQLCHRPVNDTQDVALCHSVVIQAEPFIRAEETSVAATASASTQYWIVGTIIAVVFLVILVVVLIYLMGRKKNERINKKDVAVGDSSPPLPQSESTSRASRSKASKFSKQIVSKLVAKAPAEVEKDPDPWIRKSRSTSKKHRKNKRQLRPLTAPERNAHRQSSSSLSAIVSGSSTTSSLDRMEYRLSREEPVQPSRGARRLKRKKTSKTGVMSPEKANKEEEEESRVTAVDPPVAKPRRQKSRASVEMETQEVSADFSGRPDTPDGDKLTHEAPELVVLTDDYGWRPGSLIPSRVTVGVFGSRKISSAPVALEATRQAARNGRETVQPRRAWSTPDQVERIGSSNYVEHIIPNKNYESSANESANGQSTPEPQRPTKSQLKHPTLHIHSISYPTWPSLSDTDPAIELIRSIKEELKKFEPKVS</sequence>
<evidence type="ECO:0008006" key="6">
    <source>
        <dbReference type="Google" id="ProtNLM"/>
    </source>
</evidence>
<feature type="compositionally biased region" description="Basic and acidic residues" evidence="1">
    <location>
        <begin position="511"/>
        <end position="522"/>
    </location>
</feature>
<feature type="compositionally biased region" description="Low complexity" evidence="1">
    <location>
        <begin position="411"/>
        <end position="427"/>
    </location>
</feature>
<feature type="signal peptide" evidence="3">
    <location>
        <begin position="1"/>
        <end position="25"/>
    </location>
</feature>
<feature type="transmembrane region" description="Helical" evidence="2">
    <location>
        <begin position="294"/>
        <end position="318"/>
    </location>
</feature>
<organism evidence="4 5">
    <name type="scientific">Daphnia pulex</name>
    <name type="common">Water flea</name>
    <dbReference type="NCBI Taxonomy" id="6669"/>
    <lineage>
        <taxon>Eukaryota</taxon>
        <taxon>Metazoa</taxon>
        <taxon>Ecdysozoa</taxon>
        <taxon>Arthropoda</taxon>
        <taxon>Crustacea</taxon>
        <taxon>Branchiopoda</taxon>
        <taxon>Diplostraca</taxon>
        <taxon>Cladocera</taxon>
        <taxon>Anomopoda</taxon>
        <taxon>Daphniidae</taxon>
        <taxon>Daphnia</taxon>
    </lineage>
</organism>
<feature type="compositionally biased region" description="Low complexity" evidence="1">
    <location>
        <begin position="105"/>
        <end position="121"/>
    </location>
</feature>
<name>E9GSH1_DAPPU</name>
<feature type="chain" id="PRO_5003237674" description="SEA domain-containing protein" evidence="3">
    <location>
        <begin position="26"/>
        <end position="672"/>
    </location>
</feature>
<feature type="region of interest" description="Disordered" evidence="1">
    <location>
        <begin position="606"/>
        <end position="634"/>
    </location>
</feature>
<feature type="region of interest" description="Disordered" evidence="1">
    <location>
        <begin position="105"/>
        <end position="134"/>
    </location>
</feature>
<keyword evidence="2" id="KW-0812">Transmembrane</keyword>
<keyword evidence="3" id="KW-0732">Signal</keyword>
<keyword evidence="2" id="KW-1133">Transmembrane helix</keyword>
<dbReference type="Proteomes" id="UP000000305">
    <property type="component" value="Unassembled WGS sequence"/>
</dbReference>
<evidence type="ECO:0000256" key="3">
    <source>
        <dbReference type="SAM" id="SignalP"/>
    </source>
</evidence>
<feature type="compositionally biased region" description="Basic residues" evidence="1">
    <location>
        <begin position="381"/>
        <end position="397"/>
    </location>
</feature>
<protein>
    <recommendedName>
        <fullName evidence="6">SEA domain-containing protein</fullName>
    </recommendedName>
</protein>
<evidence type="ECO:0000256" key="2">
    <source>
        <dbReference type="SAM" id="Phobius"/>
    </source>
</evidence>
<dbReference type="AlphaFoldDB" id="E9GSH1"/>
<feature type="region of interest" description="Disordered" evidence="1">
    <location>
        <begin position="329"/>
        <end position="354"/>
    </location>
</feature>
<feature type="region of interest" description="Disordered" evidence="1">
    <location>
        <begin position="372"/>
        <end position="522"/>
    </location>
</feature>
<dbReference type="EMBL" id="GL732562">
    <property type="protein sequence ID" value="EFX77577.1"/>
    <property type="molecule type" value="Genomic_DNA"/>
</dbReference>
<reference evidence="4 5" key="1">
    <citation type="journal article" date="2011" name="Science">
        <title>The ecoresponsive genome of Daphnia pulex.</title>
        <authorList>
            <person name="Colbourne J.K."/>
            <person name="Pfrender M.E."/>
            <person name="Gilbert D."/>
            <person name="Thomas W.K."/>
            <person name="Tucker A."/>
            <person name="Oakley T.H."/>
            <person name="Tokishita S."/>
            <person name="Aerts A."/>
            <person name="Arnold G.J."/>
            <person name="Basu M.K."/>
            <person name="Bauer D.J."/>
            <person name="Caceres C.E."/>
            <person name="Carmel L."/>
            <person name="Casola C."/>
            <person name="Choi J.H."/>
            <person name="Detter J.C."/>
            <person name="Dong Q."/>
            <person name="Dusheyko S."/>
            <person name="Eads B.D."/>
            <person name="Frohlich T."/>
            <person name="Geiler-Samerotte K.A."/>
            <person name="Gerlach D."/>
            <person name="Hatcher P."/>
            <person name="Jogdeo S."/>
            <person name="Krijgsveld J."/>
            <person name="Kriventseva E.V."/>
            <person name="Kultz D."/>
            <person name="Laforsch C."/>
            <person name="Lindquist E."/>
            <person name="Lopez J."/>
            <person name="Manak J.R."/>
            <person name="Muller J."/>
            <person name="Pangilinan J."/>
            <person name="Patwardhan R.P."/>
            <person name="Pitluck S."/>
            <person name="Pritham E.J."/>
            <person name="Rechtsteiner A."/>
            <person name="Rho M."/>
            <person name="Rogozin I.B."/>
            <person name="Sakarya O."/>
            <person name="Salamov A."/>
            <person name="Schaack S."/>
            <person name="Shapiro H."/>
            <person name="Shiga Y."/>
            <person name="Skalitzky C."/>
            <person name="Smith Z."/>
            <person name="Souvorov A."/>
            <person name="Sung W."/>
            <person name="Tang Z."/>
            <person name="Tsuchiya D."/>
            <person name="Tu H."/>
            <person name="Vos H."/>
            <person name="Wang M."/>
            <person name="Wolf Y.I."/>
            <person name="Yamagata H."/>
            <person name="Yamada T."/>
            <person name="Ye Y."/>
            <person name="Shaw J.R."/>
            <person name="Andrews J."/>
            <person name="Crease T.J."/>
            <person name="Tang H."/>
            <person name="Lucas S.M."/>
            <person name="Robertson H.M."/>
            <person name="Bork P."/>
            <person name="Koonin E.V."/>
            <person name="Zdobnov E.M."/>
            <person name="Grigoriev I.V."/>
            <person name="Lynch M."/>
            <person name="Boore J.L."/>
        </authorList>
    </citation>
    <scope>NUCLEOTIDE SEQUENCE [LARGE SCALE GENOMIC DNA]</scope>
</reference>
<feature type="compositionally biased region" description="Polar residues" evidence="1">
    <location>
        <begin position="606"/>
        <end position="627"/>
    </location>
</feature>
<feature type="compositionally biased region" description="Basic residues" evidence="1">
    <location>
        <begin position="446"/>
        <end position="456"/>
    </location>
</feature>
<feature type="compositionally biased region" description="Basic and acidic residues" evidence="1">
    <location>
        <begin position="429"/>
        <end position="440"/>
    </location>
</feature>
<evidence type="ECO:0000256" key="1">
    <source>
        <dbReference type="SAM" id="MobiDB-lite"/>
    </source>
</evidence>
<dbReference type="KEGG" id="dpx:DAPPUDRAFT_106007"/>
<gene>
    <name evidence="4" type="ORF">DAPPUDRAFT_106007</name>
</gene>
<keyword evidence="5" id="KW-1185">Reference proteome</keyword>
<evidence type="ECO:0000313" key="4">
    <source>
        <dbReference type="EMBL" id="EFX77577.1"/>
    </source>
</evidence>
<proteinExistence type="predicted"/>
<keyword evidence="2" id="KW-0472">Membrane</keyword>
<accession>E9GSH1</accession>
<evidence type="ECO:0000313" key="5">
    <source>
        <dbReference type="Proteomes" id="UP000000305"/>
    </source>
</evidence>
<dbReference type="InParanoid" id="E9GSH1"/>